<dbReference type="AlphaFoldDB" id="A0A7V6A418"/>
<evidence type="ECO:0000256" key="11">
    <source>
        <dbReference type="ARBA" id="ARBA00023136"/>
    </source>
</evidence>
<comment type="subcellular location">
    <subcellularLocation>
        <location evidence="1">Cell membrane</location>
        <topology evidence="1">Multi-pass membrane protein</topology>
    </subcellularLocation>
</comment>
<accession>A0A7V6A418</accession>
<dbReference type="InterPro" id="IPR050968">
    <property type="entry name" value="Cytochrome_c_oxidase_bac_sub4"/>
</dbReference>
<dbReference type="GO" id="GO:0009319">
    <property type="term" value="C:cytochrome o ubiquinol oxidase complex"/>
    <property type="evidence" value="ECO:0007669"/>
    <property type="project" value="TreeGrafter"/>
</dbReference>
<organism evidence="18">
    <name type="scientific">Desulfobacca acetoxidans</name>
    <dbReference type="NCBI Taxonomy" id="60893"/>
    <lineage>
        <taxon>Bacteria</taxon>
        <taxon>Pseudomonadati</taxon>
        <taxon>Thermodesulfobacteriota</taxon>
        <taxon>Desulfobaccia</taxon>
        <taxon>Desulfobaccales</taxon>
        <taxon>Desulfobaccaceae</taxon>
        <taxon>Desulfobacca</taxon>
    </lineage>
</organism>
<evidence type="ECO:0000256" key="14">
    <source>
        <dbReference type="ARBA" id="ARBA00030211"/>
    </source>
</evidence>
<dbReference type="InterPro" id="IPR014210">
    <property type="entry name" value="Cyt_o_ubiqinol_oxidase_su4"/>
</dbReference>
<sequence>MSKGPLASTGAAGGTIATCLTGLVLALILTAIPFALVMSGALPLVATLWAIGGAGMVQIAVHVHFFLHVDSSSEARWNLVAILYTLFIMALFVGGSLWIMYDLHWRMM</sequence>
<name>A0A7V6A418_9BACT</name>
<evidence type="ECO:0000256" key="5">
    <source>
        <dbReference type="ARBA" id="ARBA00022448"/>
    </source>
</evidence>
<evidence type="ECO:0000256" key="10">
    <source>
        <dbReference type="ARBA" id="ARBA00023002"/>
    </source>
</evidence>
<dbReference type="GO" id="GO:0019646">
    <property type="term" value="P:aerobic electron transport chain"/>
    <property type="evidence" value="ECO:0007669"/>
    <property type="project" value="TreeGrafter"/>
</dbReference>
<evidence type="ECO:0000256" key="9">
    <source>
        <dbReference type="ARBA" id="ARBA00022989"/>
    </source>
</evidence>
<evidence type="ECO:0000256" key="1">
    <source>
        <dbReference type="ARBA" id="ARBA00004651"/>
    </source>
</evidence>
<comment type="similarity">
    <text evidence="2">Belongs to the cytochrome c oxidase bacterial subunit 4 family.</text>
</comment>
<evidence type="ECO:0000256" key="3">
    <source>
        <dbReference type="ARBA" id="ARBA00011700"/>
    </source>
</evidence>
<proteinExistence type="inferred from homology"/>
<dbReference type="GO" id="GO:0009486">
    <property type="term" value="F:cytochrome bo3 ubiquinol oxidase activity"/>
    <property type="evidence" value="ECO:0007669"/>
    <property type="project" value="InterPro"/>
</dbReference>
<evidence type="ECO:0000256" key="15">
    <source>
        <dbReference type="ARBA" id="ARBA00031887"/>
    </source>
</evidence>
<dbReference type="InterPro" id="IPR005171">
    <property type="entry name" value="Cyt_c_oxidase_su4_prok"/>
</dbReference>
<keyword evidence="10" id="KW-0560">Oxidoreductase</keyword>
<keyword evidence="7 17" id="KW-0812">Transmembrane</keyword>
<keyword evidence="11 17" id="KW-0472">Membrane</keyword>
<comment type="function">
    <text evidence="12">Cytochrome bo(3) ubiquinol terminal oxidase is the component of the aerobic respiratory chain of E.coli that predominates when cells are grown at high aeration. Has proton pump activity across the membrane in addition to electron transfer, pumping 2 protons/electron.</text>
</comment>
<evidence type="ECO:0000256" key="16">
    <source>
        <dbReference type="ARBA" id="ARBA00032185"/>
    </source>
</evidence>
<dbReference type="PANTHER" id="PTHR36835">
    <property type="entry name" value="CYTOCHROME BO(3) UBIQUINOL OXIDASE SUBUNIT 4"/>
    <property type="match status" value="1"/>
</dbReference>
<evidence type="ECO:0000256" key="6">
    <source>
        <dbReference type="ARBA" id="ARBA00022475"/>
    </source>
</evidence>
<reference evidence="18" key="1">
    <citation type="journal article" date="2020" name="mSystems">
        <title>Genome- and Community-Level Interaction Insights into Carbon Utilization and Element Cycling Functions of Hydrothermarchaeota in Hydrothermal Sediment.</title>
        <authorList>
            <person name="Zhou Z."/>
            <person name="Liu Y."/>
            <person name="Xu W."/>
            <person name="Pan J."/>
            <person name="Luo Z.H."/>
            <person name="Li M."/>
        </authorList>
    </citation>
    <scope>NUCLEOTIDE SEQUENCE [LARGE SCALE GENOMIC DNA]</scope>
    <source>
        <strain evidence="18">SpSt-767</strain>
    </source>
</reference>
<keyword evidence="5" id="KW-0813">Transport</keyword>
<dbReference type="EMBL" id="DTGR01000132">
    <property type="protein sequence ID" value="HHS29613.1"/>
    <property type="molecule type" value="Genomic_DNA"/>
</dbReference>
<evidence type="ECO:0000313" key="18">
    <source>
        <dbReference type="EMBL" id="HHS29613.1"/>
    </source>
</evidence>
<evidence type="ECO:0000256" key="4">
    <source>
        <dbReference type="ARBA" id="ARBA00014689"/>
    </source>
</evidence>
<feature type="transmembrane region" description="Helical" evidence="17">
    <location>
        <begin position="48"/>
        <end position="67"/>
    </location>
</feature>
<dbReference type="NCBIfam" id="TIGR02847">
    <property type="entry name" value="CyoD"/>
    <property type="match status" value="1"/>
</dbReference>
<dbReference type="Pfam" id="PF03626">
    <property type="entry name" value="COX4_pro"/>
    <property type="match status" value="1"/>
</dbReference>
<feature type="transmembrane region" description="Helical" evidence="17">
    <location>
        <begin position="12"/>
        <end position="36"/>
    </location>
</feature>
<protein>
    <recommendedName>
        <fullName evidence="4">Cytochrome bo(3) ubiquinol oxidase subunit 4</fullName>
    </recommendedName>
    <alternativeName>
        <fullName evidence="16">Cytochrome o ubiquinol oxidase subunit 4</fullName>
    </alternativeName>
    <alternativeName>
        <fullName evidence="13">Oxidase bo(3) subunit 4</fullName>
    </alternativeName>
    <alternativeName>
        <fullName evidence="14">Ubiquinol oxidase polypeptide IV</fullName>
    </alternativeName>
    <alternativeName>
        <fullName evidence="15">Ubiquinol oxidase subunit 4</fullName>
    </alternativeName>
</protein>
<keyword evidence="6" id="KW-1003">Cell membrane</keyword>
<evidence type="ECO:0000256" key="17">
    <source>
        <dbReference type="SAM" id="Phobius"/>
    </source>
</evidence>
<dbReference type="PANTHER" id="PTHR36835:SF1">
    <property type="entry name" value="CYTOCHROME BO(3) UBIQUINOL OXIDASE SUBUNIT 4"/>
    <property type="match status" value="1"/>
</dbReference>
<evidence type="ECO:0000256" key="8">
    <source>
        <dbReference type="ARBA" id="ARBA00022982"/>
    </source>
</evidence>
<keyword evidence="8" id="KW-0249">Electron transport</keyword>
<dbReference type="GO" id="GO:0015078">
    <property type="term" value="F:proton transmembrane transporter activity"/>
    <property type="evidence" value="ECO:0007669"/>
    <property type="project" value="TreeGrafter"/>
</dbReference>
<dbReference type="GO" id="GO:0005886">
    <property type="term" value="C:plasma membrane"/>
    <property type="evidence" value="ECO:0007669"/>
    <property type="project" value="UniProtKB-SubCell"/>
</dbReference>
<gene>
    <name evidence="18" type="primary">cyoD</name>
    <name evidence="18" type="ORF">ENV52_07935</name>
</gene>
<keyword evidence="9 17" id="KW-1133">Transmembrane helix</keyword>
<dbReference type="GO" id="GO:0015990">
    <property type="term" value="P:electron transport coupled proton transport"/>
    <property type="evidence" value="ECO:0007669"/>
    <property type="project" value="InterPro"/>
</dbReference>
<comment type="caution">
    <text evidence="18">The sequence shown here is derived from an EMBL/GenBank/DDBJ whole genome shotgun (WGS) entry which is preliminary data.</text>
</comment>
<evidence type="ECO:0000256" key="2">
    <source>
        <dbReference type="ARBA" id="ARBA00008079"/>
    </source>
</evidence>
<evidence type="ECO:0000256" key="7">
    <source>
        <dbReference type="ARBA" id="ARBA00022692"/>
    </source>
</evidence>
<comment type="subunit">
    <text evidence="3">Heterooctamer of two A chains, two B chains, two C chains and two D chains.</text>
</comment>
<evidence type="ECO:0000256" key="13">
    <source>
        <dbReference type="ARBA" id="ARBA00030071"/>
    </source>
</evidence>
<feature type="transmembrane region" description="Helical" evidence="17">
    <location>
        <begin position="79"/>
        <end position="101"/>
    </location>
</feature>
<evidence type="ECO:0000256" key="12">
    <source>
        <dbReference type="ARBA" id="ARBA00025694"/>
    </source>
</evidence>